<reference evidence="1" key="1">
    <citation type="journal article" date="2019" name="bioRxiv">
        <title>The Genome of the Zebra Mussel, Dreissena polymorpha: A Resource for Invasive Species Research.</title>
        <authorList>
            <person name="McCartney M.A."/>
            <person name="Auch B."/>
            <person name="Kono T."/>
            <person name="Mallez S."/>
            <person name="Zhang Y."/>
            <person name="Obille A."/>
            <person name="Becker A."/>
            <person name="Abrahante J.E."/>
            <person name="Garbe J."/>
            <person name="Badalamenti J.P."/>
            <person name="Herman A."/>
            <person name="Mangelson H."/>
            <person name="Liachko I."/>
            <person name="Sullivan S."/>
            <person name="Sone E.D."/>
            <person name="Koren S."/>
            <person name="Silverstein K.A.T."/>
            <person name="Beckman K.B."/>
            <person name="Gohl D.M."/>
        </authorList>
    </citation>
    <scope>NUCLEOTIDE SEQUENCE</scope>
    <source>
        <strain evidence="1">Duluth1</strain>
        <tissue evidence="1">Whole animal</tissue>
    </source>
</reference>
<dbReference type="EMBL" id="JAIWYP010000013">
    <property type="protein sequence ID" value="KAH3720682.1"/>
    <property type="molecule type" value="Genomic_DNA"/>
</dbReference>
<name>A0A9D4CBL2_DREPO</name>
<evidence type="ECO:0000313" key="1">
    <source>
        <dbReference type="EMBL" id="KAH3720682.1"/>
    </source>
</evidence>
<gene>
    <name evidence="1" type="ORF">DPMN_063586</name>
</gene>
<dbReference type="AlphaFoldDB" id="A0A9D4CBL2"/>
<proteinExistence type="predicted"/>
<accession>A0A9D4CBL2</accession>
<comment type="caution">
    <text evidence="1">The sequence shown here is derived from an EMBL/GenBank/DDBJ whole genome shotgun (WGS) entry which is preliminary data.</text>
</comment>
<reference evidence="1" key="2">
    <citation type="submission" date="2020-11" db="EMBL/GenBank/DDBJ databases">
        <authorList>
            <person name="McCartney M.A."/>
            <person name="Auch B."/>
            <person name="Kono T."/>
            <person name="Mallez S."/>
            <person name="Becker A."/>
            <person name="Gohl D.M."/>
            <person name="Silverstein K.A.T."/>
            <person name="Koren S."/>
            <person name="Bechman K.B."/>
            <person name="Herman A."/>
            <person name="Abrahante J.E."/>
            <person name="Garbe J."/>
        </authorList>
    </citation>
    <scope>NUCLEOTIDE SEQUENCE</scope>
    <source>
        <strain evidence="1">Duluth1</strain>
        <tissue evidence="1">Whole animal</tissue>
    </source>
</reference>
<sequence length="55" mass="6140">MISQLEAGKALASCGHTPFGPNIWICQQQTKTTSYDLPTRGRKGSNLMRSHSFWT</sequence>
<keyword evidence="2" id="KW-1185">Reference proteome</keyword>
<organism evidence="1 2">
    <name type="scientific">Dreissena polymorpha</name>
    <name type="common">Zebra mussel</name>
    <name type="synonym">Mytilus polymorpha</name>
    <dbReference type="NCBI Taxonomy" id="45954"/>
    <lineage>
        <taxon>Eukaryota</taxon>
        <taxon>Metazoa</taxon>
        <taxon>Spiralia</taxon>
        <taxon>Lophotrochozoa</taxon>
        <taxon>Mollusca</taxon>
        <taxon>Bivalvia</taxon>
        <taxon>Autobranchia</taxon>
        <taxon>Heteroconchia</taxon>
        <taxon>Euheterodonta</taxon>
        <taxon>Imparidentia</taxon>
        <taxon>Neoheterodontei</taxon>
        <taxon>Myida</taxon>
        <taxon>Dreissenoidea</taxon>
        <taxon>Dreissenidae</taxon>
        <taxon>Dreissena</taxon>
    </lineage>
</organism>
<evidence type="ECO:0000313" key="2">
    <source>
        <dbReference type="Proteomes" id="UP000828390"/>
    </source>
</evidence>
<protein>
    <submittedName>
        <fullName evidence="1">Uncharacterized protein</fullName>
    </submittedName>
</protein>
<dbReference type="Proteomes" id="UP000828390">
    <property type="component" value="Unassembled WGS sequence"/>
</dbReference>